<dbReference type="Proteomes" id="UP000429229">
    <property type="component" value="Unassembled WGS sequence"/>
</dbReference>
<feature type="transmembrane region" description="Helical" evidence="1">
    <location>
        <begin position="7"/>
        <end position="28"/>
    </location>
</feature>
<keyword evidence="1" id="KW-0472">Membrane</keyword>
<comment type="caution">
    <text evidence="2">The sequence shown here is derived from an EMBL/GenBank/DDBJ whole genome shotgun (WGS) entry which is preliminary data.</text>
</comment>
<dbReference type="AlphaFoldDB" id="A0A6I4TZD5"/>
<reference evidence="2 3" key="1">
    <citation type="submission" date="2019-12" db="EMBL/GenBank/DDBJ databases">
        <title>Genomic-based taxomic classification of the family Erythrobacteraceae.</title>
        <authorList>
            <person name="Xu L."/>
        </authorList>
    </citation>
    <scope>NUCLEOTIDE SEQUENCE [LARGE SCALE GENOMIC DNA]</scope>
    <source>
        <strain evidence="2 3">LMG 29519</strain>
    </source>
</reference>
<evidence type="ECO:0000313" key="3">
    <source>
        <dbReference type="Proteomes" id="UP000429229"/>
    </source>
</evidence>
<keyword evidence="1" id="KW-0812">Transmembrane</keyword>
<name>A0A6I4TZD5_9SPHN</name>
<keyword evidence="3" id="KW-1185">Reference proteome</keyword>
<accession>A0A6I4TZD5</accession>
<dbReference type="EMBL" id="WTYR01000001">
    <property type="protein sequence ID" value="MXP09070.1"/>
    <property type="molecule type" value="Genomic_DNA"/>
</dbReference>
<proteinExistence type="predicted"/>
<dbReference type="RefSeq" id="WP_160615624.1">
    <property type="nucleotide sequence ID" value="NZ_WTYR01000001.1"/>
</dbReference>
<organism evidence="2 3">
    <name type="scientific">Alteriqipengyuania halimionae</name>
    <dbReference type="NCBI Taxonomy" id="1926630"/>
    <lineage>
        <taxon>Bacteria</taxon>
        <taxon>Pseudomonadati</taxon>
        <taxon>Pseudomonadota</taxon>
        <taxon>Alphaproteobacteria</taxon>
        <taxon>Sphingomonadales</taxon>
        <taxon>Erythrobacteraceae</taxon>
        <taxon>Alteriqipengyuania</taxon>
    </lineage>
</organism>
<keyword evidence="1" id="KW-1133">Transmembrane helix</keyword>
<protein>
    <submittedName>
        <fullName evidence="2">Uncharacterized protein</fullName>
    </submittedName>
</protein>
<evidence type="ECO:0000313" key="2">
    <source>
        <dbReference type="EMBL" id="MXP09070.1"/>
    </source>
</evidence>
<gene>
    <name evidence="2" type="ORF">GRI68_02610</name>
</gene>
<sequence length="192" mass="20655">MTGNTELSIAMIGAGAAIGGGVLTWLLGQVSNLTDYRRKKNDERDATAERSRAVLHGSFSVCNFLAEKLNDWDESKNVADLARLTVAQPYIARLIDRSPQENEILSVSLIDLGLRLESLLFVIGRVVGEQEEFPASQIGAVDDAAGELGSAVELVQLLLNPDPAMISEEELAEMVTNPEAIGQTTEGNDESN</sequence>
<evidence type="ECO:0000256" key="1">
    <source>
        <dbReference type="SAM" id="Phobius"/>
    </source>
</evidence>